<keyword evidence="1" id="KW-1133">Transmembrane helix</keyword>
<name>A0A818T5X3_9BILA</name>
<feature type="transmembrane region" description="Helical" evidence="1">
    <location>
        <begin position="6"/>
        <end position="24"/>
    </location>
</feature>
<organism evidence="2 3">
    <name type="scientific">Rotaria socialis</name>
    <dbReference type="NCBI Taxonomy" id="392032"/>
    <lineage>
        <taxon>Eukaryota</taxon>
        <taxon>Metazoa</taxon>
        <taxon>Spiralia</taxon>
        <taxon>Gnathifera</taxon>
        <taxon>Rotifera</taxon>
        <taxon>Eurotatoria</taxon>
        <taxon>Bdelloidea</taxon>
        <taxon>Philodinida</taxon>
        <taxon>Philodinidae</taxon>
        <taxon>Rotaria</taxon>
    </lineage>
</organism>
<dbReference type="AlphaFoldDB" id="A0A818T5X3"/>
<protein>
    <submittedName>
        <fullName evidence="2">Uncharacterized protein</fullName>
    </submittedName>
</protein>
<accession>A0A818T5X3</accession>
<evidence type="ECO:0000313" key="3">
    <source>
        <dbReference type="Proteomes" id="UP000663869"/>
    </source>
</evidence>
<dbReference type="EMBL" id="CAJNYU010003470">
    <property type="protein sequence ID" value="CAF3675373.1"/>
    <property type="molecule type" value="Genomic_DNA"/>
</dbReference>
<dbReference type="Proteomes" id="UP000663869">
    <property type="component" value="Unassembled WGS sequence"/>
</dbReference>
<evidence type="ECO:0000256" key="1">
    <source>
        <dbReference type="SAM" id="Phobius"/>
    </source>
</evidence>
<gene>
    <name evidence="2" type="ORF">FME351_LOCUS26008</name>
</gene>
<comment type="caution">
    <text evidence="2">The sequence shown here is derived from an EMBL/GenBank/DDBJ whole genome shotgun (WGS) entry which is preliminary data.</text>
</comment>
<keyword evidence="1" id="KW-0812">Transmembrane</keyword>
<keyword evidence="1" id="KW-0472">Membrane</keyword>
<proteinExistence type="predicted"/>
<evidence type="ECO:0000313" key="2">
    <source>
        <dbReference type="EMBL" id="CAF3675373.1"/>
    </source>
</evidence>
<sequence length="169" mass="18415">MPPFRCDVAVLIVVAGMYLIYRYNRRSIVTWIKRALISKILKLLRLFSNLVSSWTSTASSSSSPTECSIVTASSWTFTAPSWSSTTSKSTSPTEIATTSSSYPSIECSIATASGSNSPTEIATTSSSSPPIECSIATGSSPTLVIETRPYEESPEKYQEILYKMYDLFS</sequence>
<reference evidence="2" key="1">
    <citation type="submission" date="2021-02" db="EMBL/GenBank/DDBJ databases">
        <authorList>
            <person name="Nowell W R."/>
        </authorList>
    </citation>
    <scope>NUCLEOTIDE SEQUENCE</scope>
</reference>